<dbReference type="PROSITE" id="PS50048">
    <property type="entry name" value="ZN2_CY6_FUNGAL_2"/>
    <property type="match status" value="1"/>
</dbReference>
<dbReference type="InterPro" id="IPR036864">
    <property type="entry name" value="Zn2-C6_fun-type_DNA-bd_sf"/>
</dbReference>
<dbReference type="CDD" id="cd00067">
    <property type="entry name" value="GAL4"/>
    <property type="match status" value="1"/>
</dbReference>
<dbReference type="Proteomes" id="UP000239560">
    <property type="component" value="Unassembled WGS sequence"/>
</dbReference>
<feature type="compositionally biased region" description="Low complexity" evidence="1">
    <location>
        <begin position="30"/>
        <end position="53"/>
    </location>
</feature>
<gene>
    <name evidence="3" type="ORF">AAT19DRAFT_10097</name>
</gene>
<evidence type="ECO:0000313" key="4">
    <source>
        <dbReference type="Proteomes" id="UP000239560"/>
    </source>
</evidence>
<name>A0A2S9ZZQ9_RHOTO</name>
<evidence type="ECO:0000313" key="3">
    <source>
        <dbReference type="EMBL" id="PRQ71239.1"/>
    </source>
</evidence>
<dbReference type="SUPFAM" id="SSF57701">
    <property type="entry name" value="Zn2/Cys6 DNA-binding domain"/>
    <property type="match status" value="1"/>
</dbReference>
<feature type="domain" description="Zn(2)-C6 fungal-type" evidence="2">
    <location>
        <begin position="67"/>
        <end position="105"/>
    </location>
</feature>
<sequence>MGMDPQYTLDDALQHAARSLAQGTGGAGAAAGQSAPTTAAATQGQANAQGGSTPVRPLRAMLARGAACDTCRARKVKCDASRPFCTPCLKSSRGDSALALTKCKYEGTRVAGRGGRCLDVRVRFRSEGERPCGRIFDDAPSATGVPNRPPSPSSSRQLINYHPRRSIPPAPSPSRSNRNFHIHVQHDSPPRSRIRLQSFSRRVGQEGSCGGLGGEDRGA</sequence>
<organism evidence="3 4">
    <name type="scientific">Rhodotorula toruloides</name>
    <name type="common">Yeast</name>
    <name type="synonym">Rhodosporidium toruloides</name>
    <dbReference type="NCBI Taxonomy" id="5286"/>
    <lineage>
        <taxon>Eukaryota</taxon>
        <taxon>Fungi</taxon>
        <taxon>Dikarya</taxon>
        <taxon>Basidiomycota</taxon>
        <taxon>Pucciniomycotina</taxon>
        <taxon>Microbotryomycetes</taxon>
        <taxon>Sporidiobolales</taxon>
        <taxon>Sporidiobolaceae</taxon>
        <taxon>Rhodotorula</taxon>
    </lineage>
</organism>
<evidence type="ECO:0000256" key="1">
    <source>
        <dbReference type="SAM" id="MobiDB-lite"/>
    </source>
</evidence>
<proteinExistence type="predicted"/>
<dbReference type="OrthoDB" id="39175at2759"/>
<dbReference type="GO" id="GO:0008270">
    <property type="term" value="F:zinc ion binding"/>
    <property type="evidence" value="ECO:0007669"/>
    <property type="project" value="InterPro"/>
</dbReference>
<feature type="region of interest" description="Disordered" evidence="1">
    <location>
        <begin position="24"/>
        <end position="54"/>
    </location>
</feature>
<dbReference type="InterPro" id="IPR001138">
    <property type="entry name" value="Zn2Cys6_DnaBD"/>
</dbReference>
<dbReference type="AlphaFoldDB" id="A0A2S9ZZQ9"/>
<reference evidence="3 4" key="1">
    <citation type="journal article" date="2018" name="Elife">
        <title>Functional genomics of lipid metabolism in the oleaginous yeast Rhodosporidium toruloides.</title>
        <authorList>
            <person name="Coradetti S.T."/>
            <person name="Pinel D."/>
            <person name="Geiselman G."/>
            <person name="Ito M."/>
            <person name="Mondo S."/>
            <person name="Reilly M.C."/>
            <person name="Cheng Y.F."/>
            <person name="Bauer S."/>
            <person name="Grigoriev I."/>
            <person name="Gladden J.M."/>
            <person name="Simmons B.A."/>
            <person name="Brem R."/>
            <person name="Arkin A.P."/>
            <person name="Skerker J.M."/>
        </authorList>
    </citation>
    <scope>NUCLEOTIDE SEQUENCE [LARGE SCALE GENOMIC DNA]</scope>
    <source>
        <strain evidence="3 4">NBRC 0880</strain>
    </source>
</reference>
<protein>
    <recommendedName>
        <fullName evidence="2">Zn(2)-C6 fungal-type domain-containing protein</fullName>
    </recommendedName>
</protein>
<dbReference type="Gene3D" id="4.10.240.10">
    <property type="entry name" value="Zn(2)-C6 fungal-type DNA-binding domain"/>
    <property type="match status" value="1"/>
</dbReference>
<dbReference type="EMBL" id="LCTV02000012">
    <property type="protein sequence ID" value="PRQ71239.1"/>
    <property type="molecule type" value="Genomic_DNA"/>
</dbReference>
<accession>A0A2S9ZZQ9</accession>
<comment type="caution">
    <text evidence="3">The sequence shown here is derived from an EMBL/GenBank/DDBJ whole genome shotgun (WGS) entry which is preliminary data.</text>
</comment>
<feature type="region of interest" description="Disordered" evidence="1">
    <location>
        <begin position="131"/>
        <end position="219"/>
    </location>
</feature>
<evidence type="ECO:0000259" key="2">
    <source>
        <dbReference type="PROSITE" id="PS50048"/>
    </source>
</evidence>
<dbReference type="Pfam" id="PF00172">
    <property type="entry name" value="Zn_clus"/>
    <property type="match status" value="1"/>
</dbReference>
<dbReference type="SMART" id="SM00066">
    <property type="entry name" value="GAL4"/>
    <property type="match status" value="1"/>
</dbReference>
<dbReference type="GO" id="GO:0000981">
    <property type="term" value="F:DNA-binding transcription factor activity, RNA polymerase II-specific"/>
    <property type="evidence" value="ECO:0007669"/>
    <property type="project" value="InterPro"/>
</dbReference>